<reference evidence="1 2" key="1">
    <citation type="journal article" date="2021" name="Arch. Microbiol.">
        <title>Cellulosimicrobium fucosivorans sp. nov., isolated from San Elijo Lagoon, contains a fucose metabolic pathway linked to carotenoid production.</title>
        <authorList>
            <person name="Aviles F.A."/>
            <person name="Kyndt J.A."/>
        </authorList>
    </citation>
    <scope>NUCLEOTIDE SEQUENCE [LARGE SCALE GENOMIC DNA]</scope>
    <source>
        <strain evidence="1 2">SE3</strain>
    </source>
</reference>
<dbReference type="EMBL" id="JAAFAN010000019">
    <property type="protein sequence ID" value="NDO89297.1"/>
    <property type="molecule type" value="Genomic_DNA"/>
</dbReference>
<dbReference type="GeneID" id="32508592"/>
<name>A0ABX0BB89_9MICO</name>
<accession>A0ABX0BB89</accession>
<sequence>MTVIEKWITVYCPGCGGPARARVLHIVAWGSIPGTRIPHRVSILCQYHCSVTRDEAASAVLVCPECRSHVA</sequence>
<dbReference type="Proteomes" id="UP000471672">
    <property type="component" value="Unassembled WGS sequence"/>
</dbReference>
<evidence type="ECO:0008006" key="3">
    <source>
        <dbReference type="Google" id="ProtNLM"/>
    </source>
</evidence>
<gene>
    <name evidence="1" type="ORF">GYH36_07455</name>
</gene>
<keyword evidence="2" id="KW-1185">Reference proteome</keyword>
<evidence type="ECO:0000313" key="1">
    <source>
        <dbReference type="EMBL" id="NDO89297.1"/>
    </source>
</evidence>
<organism evidence="1 2">
    <name type="scientific">Cellulosimicrobium composti</name>
    <dbReference type="NCBI Taxonomy" id="2672572"/>
    <lineage>
        <taxon>Bacteria</taxon>
        <taxon>Bacillati</taxon>
        <taxon>Actinomycetota</taxon>
        <taxon>Actinomycetes</taxon>
        <taxon>Micrococcales</taxon>
        <taxon>Promicromonosporaceae</taxon>
        <taxon>Cellulosimicrobium</taxon>
    </lineage>
</organism>
<evidence type="ECO:0000313" key="2">
    <source>
        <dbReference type="Proteomes" id="UP000471672"/>
    </source>
</evidence>
<proteinExistence type="predicted"/>
<comment type="caution">
    <text evidence="1">The sequence shown here is derived from an EMBL/GenBank/DDBJ whole genome shotgun (WGS) entry which is preliminary data.</text>
</comment>
<dbReference type="RefSeq" id="WP_024839779.1">
    <property type="nucleotide sequence ID" value="NZ_JAAFAN010000019.1"/>
</dbReference>
<protein>
    <recommendedName>
        <fullName evidence="3">HNH endonuclease</fullName>
    </recommendedName>
</protein>